<keyword evidence="10" id="KW-1185">Reference proteome</keyword>
<dbReference type="PROSITE" id="PS00330">
    <property type="entry name" value="HEMOLYSIN_CALCIUM"/>
    <property type="match status" value="5"/>
</dbReference>
<dbReference type="GO" id="GO:0016020">
    <property type="term" value="C:membrane"/>
    <property type="evidence" value="ECO:0007669"/>
    <property type="project" value="UniProtKB-SubCell"/>
</dbReference>
<dbReference type="PRINTS" id="PR00313">
    <property type="entry name" value="CABNDNGRPT"/>
</dbReference>
<evidence type="ECO:0000256" key="1">
    <source>
        <dbReference type="ARBA" id="ARBA00004370"/>
    </source>
</evidence>
<evidence type="ECO:0000256" key="4">
    <source>
        <dbReference type="ARBA" id="ARBA00022656"/>
    </source>
</evidence>
<dbReference type="InterPro" id="IPR003995">
    <property type="entry name" value="RTX_toxin_determinant-A"/>
</dbReference>
<dbReference type="Proteomes" id="UP000199630">
    <property type="component" value="Unassembled WGS sequence"/>
</dbReference>
<evidence type="ECO:0000256" key="3">
    <source>
        <dbReference type="ARBA" id="ARBA00022525"/>
    </source>
</evidence>
<evidence type="ECO:0000256" key="6">
    <source>
        <dbReference type="ARBA" id="ARBA00023026"/>
    </source>
</evidence>
<evidence type="ECO:0000256" key="2">
    <source>
        <dbReference type="ARBA" id="ARBA00004613"/>
    </source>
</evidence>
<sequence>MAVYDLELYDFDPQTLLGTSTGTTVTYTGGSPTGTATVTDNNGTLTDDNAGGANTEYATADVTIGGVSSYGANVDAEAVWTVTDLSTGDTFQIVQFQVESGNATGYYTLSEYPLLDGHQYQVTYYNSNPGSSTASGTSESFTYADYTATADLSDGIVSGTAGNDTIDASYSDSDGDAVDSESYSSGTLHWDDLADGQNYLNGSGTLSDAGVTMTFSVTDDGAGVEAYDPTGTAYDSTVYVDTAAGETFDPGSAFFLFGDNDANNDGIVDQGADAMTMVMDFAATDSASGVSDEVYNVSFRINDIDVATGGFVDVITITAYDADGNPVEILLSSDGTMLIEGNTVTGTETGLAASDANGSLLVEIPGPVSRIEIDYNNEGVNTQGIWFSDVEFDALTTDYDDTVAAGDGDDTIASGLGDDLVYAGTGNDTVDAGAGNDTVYGEDGNDTLDGGIGDDLLDGGAGDDLFIGGAGADTMYGGTGQDNVDYSASGAAVTVDLSNGTFSGGDATGDSGSGLDGVIGSDYDDTLIGFDGMSTDGANAYTNEFWGGAGNDYIDGAGGDDFLYGGTGDDTILGGAGADYIEGGDGADVIDGGDGADTIYGGNGNDTISGGAGADYIEGGAGDDTIYAGGGDTIYGGDGNDTFIIDPSQLDGNAINIIGDETGDATGDVLDLSLLGSNFIPGSIIYDENDPESGALTLADGTVITFSNIENVICFGAGTRIATPHGARRVEDLKPGDLVLTMDNGVQPLRWIGARSVPAQGRFAPIEIRAGALGNEADLIVSPQHRMLLQGWRSELAFNTSEVFAAAKHLLNGHSIRQKVGGIVTYYHLMFDRHEVIFAEGAATESFHVSDHSLSGVADQAREELFALFPDLRALPAGHGDTARKCLRAHEARLLVA</sequence>
<dbReference type="InterPro" id="IPR018511">
    <property type="entry name" value="Hemolysin-typ_Ca-bd_CS"/>
</dbReference>
<dbReference type="Gene3D" id="2.150.10.10">
    <property type="entry name" value="Serralysin-like metalloprotease, C-terminal"/>
    <property type="match status" value="4"/>
</dbReference>
<evidence type="ECO:0000313" key="10">
    <source>
        <dbReference type="Proteomes" id="UP000199630"/>
    </source>
</evidence>
<dbReference type="InterPro" id="IPR001343">
    <property type="entry name" value="Hemolysn_Ca-bd"/>
</dbReference>
<evidence type="ECO:0000256" key="5">
    <source>
        <dbReference type="ARBA" id="ARBA00022737"/>
    </source>
</evidence>
<dbReference type="OrthoDB" id="6305173at2"/>
<dbReference type="GO" id="GO:0005576">
    <property type="term" value="C:extracellular region"/>
    <property type="evidence" value="ECO:0007669"/>
    <property type="project" value="UniProtKB-SubCell"/>
</dbReference>
<dbReference type="InterPro" id="IPR036844">
    <property type="entry name" value="Hint_dom_sf"/>
</dbReference>
<dbReference type="RefSeq" id="WP_090059670.1">
    <property type="nucleotide sequence ID" value="NZ_FORH01000002.1"/>
</dbReference>
<dbReference type="InterPro" id="IPR028992">
    <property type="entry name" value="Hedgehog/Intein_dom"/>
</dbReference>
<dbReference type="STRING" id="588602.SAMN04487991_1545"/>
<keyword evidence="5" id="KW-0677">Repeat</keyword>
<dbReference type="PANTHER" id="PTHR38340:SF1">
    <property type="entry name" value="S-LAYER PROTEIN"/>
    <property type="match status" value="1"/>
</dbReference>
<keyword evidence="3" id="KW-0964">Secreted</keyword>
<keyword evidence="6" id="KW-0843">Virulence</keyword>
<evidence type="ECO:0000259" key="8">
    <source>
        <dbReference type="Pfam" id="PF13403"/>
    </source>
</evidence>
<keyword evidence="4" id="KW-0800">Toxin</keyword>
<organism evidence="9 10">
    <name type="scientific">Celeribacter neptunius</name>
    <dbReference type="NCBI Taxonomy" id="588602"/>
    <lineage>
        <taxon>Bacteria</taxon>
        <taxon>Pseudomonadati</taxon>
        <taxon>Pseudomonadota</taxon>
        <taxon>Alphaproteobacteria</taxon>
        <taxon>Rhodobacterales</taxon>
        <taxon>Roseobacteraceae</taxon>
        <taxon>Celeribacter</taxon>
    </lineage>
</organism>
<evidence type="ECO:0000256" key="7">
    <source>
        <dbReference type="ARBA" id="ARBA00023136"/>
    </source>
</evidence>
<dbReference type="Gene3D" id="2.170.16.10">
    <property type="entry name" value="Hedgehog/Intein (Hint) domain"/>
    <property type="match status" value="1"/>
</dbReference>
<dbReference type="SUPFAM" id="SSF51294">
    <property type="entry name" value="Hedgehog/intein (Hint) domain"/>
    <property type="match status" value="1"/>
</dbReference>
<evidence type="ECO:0000313" key="9">
    <source>
        <dbReference type="EMBL" id="SFJ15727.1"/>
    </source>
</evidence>
<dbReference type="PANTHER" id="PTHR38340">
    <property type="entry name" value="S-LAYER PROTEIN"/>
    <property type="match status" value="1"/>
</dbReference>
<dbReference type="PRINTS" id="PR01488">
    <property type="entry name" value="RTXTOXINA"/>
</dbReference>
<feature type="domain" description="Hedgehog/Intein (Hint)" evidence="8">
    <location>
        <begin position="713"/>
        <end position="849"/>
    </location>
</feature>
<keyword evidence="7" id="KW-0472">Membrane</keyword>
<dbReference type="GO" id="GO:0090729">
    <property type="term" value="F:toxin activity"/>
    <property type="evidence" value="ECO:0007669"/>
    <property type="project" value="UniProtKB-KW"/>
</dbReference>
<dbReference type="GO" id="GO:0005509">
    <property type="term" value="F:calcium ion binding"/>
    <property type="evidence" value="ECO:0007669"/>
    <property type="project" value="InterPro"/>
</dbReference>
<proteinExistence type="predicted"/>
<dbReference type="SUPFAM" id="SSF51120">
    <property type="entry name" value="beta-Roll"/>
    <property type="match status" value="3"/>
</dbReference>
<protein>
    <submittedName>
        <fullName evidence="9">Ca2+-binding protein, RTX toxin-related</fullName>
    </submittedName>
</protein>
<dbReference type="Pfam" id="PF13403">
    <property type="entry name" value="Hint_2"/>
    <property type="match status" value="1"/>
</dbReference>
<accession>A0A1I3P320</accession>
<dbReference type="InterPro" id="IPR011049">
    <property type="entry name" value="Serralysin-like_metalloprot_C"/>
</dbReference>
<comment type="subcellular location">
    <subcellularLocation>
        <location evidence="1">Membrane</location>
    </subcellularLocation>
    <subcellularLocation>
        <location evidence="2">Secreted</location>
    </subcellularLocation>
</comment>
<gene>
    <name evidence="9" type="ORF">SAMN04487991_1545</name>
</gene>
<dbReference type="EMBL" id="FORH01000002">
    <property type="protein sequence ID" value="SFJ15727.1"/>
    <property type="molecule type" value="Genomic_DNA"/>
</dbReference>
<name>A0A1I3P320_9RHOB</name>
<dbReference type="InterPro" id="IPR050557">
    <property type="entry name" value="RTX_toxin/Mannuronan_C5-epim"/>
</dbReference>
<dbReference type="Pfam" id="PF00353">
    <property type="entry name" value="HemolysinCabind"/>
    <property type="match status" value="5"/>
</dbReference>
<dbReference type="AlphaFoldDB" id="A0A1I3P320"/>
<reference evidence="10" key="1">
    <citation type="submission" date="2016-10" db="EMBL/GenBank/DDBJ databases">
        <authorList>
            <person name="Varghese N."/>
            <person name="Submissions S."/>
        </authorList>
    </citation>
    <scope>NUCLEOTIDE SEQUENCE [LARGE SCALE GENOMIC DNA]</scope>
    <source>
        <strain evidence="10">DSM 26471</strain>
    </source>
</reference>